<keyword evidence="3" id="KW-1185">Reference proteome</keyword>
<evidence type="ECO:0000313" key="2">
    <source>
        <dbReference type="EMBL" id="KAK8563669.1"/>
    </source>
</evidence>
<gene>
    <name evidence="2" type="ORF">V6N12_035812</name>
</gene>
<comment type="caution">
    <text evidence="2">The sequence shown here is derived from an EMBL/GenBank/DDBJ whole genome shotgun (WGS) entry which is preliminary data.</text>
</comment>
<evidence type="ECO:0000313" key="3">
    <source>
        <dbReference type="Proteomes" id="UP001472677"/>
    </source>
</evidence>
<evidence type="ECO:0000256" key="1">
    <source>
        <dbReference type="SAM" id="MobiDB-lite"/>
    </source>
</evidence>
<proteinExistence type="predicted"/>
<dbReference type="EMBL" id="JBBPBM010000011">
    <property type="protein sequence ID" value="KAK8563669.1"/>
    <property type="molecule type" value="Genomic_DNA"/>
</dbReference>
<accession>A0ABR2ENT5</accession>
<protein>
    <submittedName>
        <fullName evidence="2">Uncharacterized protein</fullName>
    </submittedName>
</protein>
<feature type="compositionally biased region" description="Low complexity" evidence="1">
    <location>
        <begin position="144"/>
        <end position="153"/>
    </location>
</feature>
<organism evidence="2 3">
    <name type="scientific">Hibiscus sabdariffa</name>
    <name type="common">roselle</name>
    <dbReference type="NCBI Taxonomy" id="183260"/>
    <lineage>
        <taxon>Eukaryota</taxon>
        <taxon>Viridiplantae</taxon>
        <taxon>Streptophyta</taxon>
        <taxon>Embryophyta</taxon>
        <taxon>Tracheophyta</taxon>
        <taxon>Spermatophyta</taxon>
        <taxon>Magnoliopsida</taxon>
        <taxon>eudicotyledons</taxon>
        <taxon>Gunneridae</taxon>
        <taxon>Pentapetalae</taxon>
        <taxon>rosids</taxon>
        <taxon>malvids</taxon>
        <taxon>Malvales</taxon>
        <taxon>Malvaceae</taxon>
        <taxon>Malvoideae</taxon>
        <taxon>Hibiscus</taxon>
    </lineage>
</organism>
<feature type="region of interest" description="Disordered" evidence="1">
    <location>
        <begin position="79"/>
        <end position="181"/>
    </location>
</feature>
<sequence length="181" mass="19085">MLLVDLVPGNSSKSVKVTGPSINVLEQEIEPGAVAGLKHNAHCLPPDGDGQINVAAITDVGGIKPVDLRKSIGSPAAPRALHVGTVPQASKPVHREPDSLSEGVVRKIASSHRRKSVTPTEGSNVDVDEVARSNKRSRLGKQRSSSSTKCSRSGNDLVDDTKEKDAGLDMAEAVEQPRPEH</sequence>
<reference evidence="2 3" key="1">
    <citation type="journal article" date="2024" name="G3 (Bethesda)">
        <title>Genome assembly of Hibiscus sabdariffa L. provides insights into metabolisms of medicinal natural products.</title>
        <authorList>
            <person name="Kim T."/>
        </authorList>
    </citation>
    <scope>NUCLEOTIDE SEQUENCE [LARGE SCALE GENOMIC DNA]</scope>
    <source>
        <strain evidence="2">TK-2024</strain>
        <tissue evidence="2">Old leaves</tissue>
    </source>
</reference>
<name>A0ABR2ENT5_9ROSI</name>
<dbReference type="Proteomes" id="UP001472677">
    <property type="component" value="Unassembled WGS sequence"/>
</dbReference>